<evidence type="ECO:0000313" key="5">
    <source>
        <dbReference type="Proteomes" id="UP000604046"/>
    </source>
</evidence>
<keyword evidence="1" id="KW-0677">Repeat</keyword>
<accession>A0A812L7D3</accession>
<name>A0A812L7D3_9DINO</name>
<dbReference type="Proteomes" id="UP000604046">
    <property type="component" value="Unassembled WGS sequence"/>
</dbReference>
<dbReference type="InterPro" id="IPR002885">
    <property type="entry name" value="PPR_rpt"/>
</dbReference>
<dbReference type="Gene3D" id="1.25.40.10">
    <property type="entry name" value="Tetratricopeptide repeat domain"/>
    <property type="match status" value="2"/>
</dbReference>
<reference evidence="4" key="1">
    <citation type="submission" date="2021-02" db="EMBL/GenBank/DDBJ databases">
        <authorList>
            <person name="Dougan E. K."/>
            <person name="Rhodes N."/>
            <person name="Thang M."/>
            <person name="Chan C."/>
        </authorList>
    </citation>
    <scope>NUCLEOTIDE SEQUENCE</scope>
</reference>
<proteinExistence type="predicted"/>
<feature type="repeat" description="PPR" evidence="2">
    <location>
        <begin position="7"/>
        <end position="41"/>
    </location>
</feature>
<comment type="caution">
    <text evidence="4">The sequence shown here is derived from an EMBL/GenBank/DDBJ whole genome shotgun (WGS) entry which is preliminary data.</text>
</comment>
<evidence type="ECO:0000256" key="1">
    <source>
        <dbReference type="ARBA" id="ARBA00022737"/>
    </source>
</evidence>
<evidence type="ECO:0000256" key="2">
    <source>
        <dbReference type="PROSITE-ProRule" id="PRU00708"/>
    </source>
</evidence>
<feature type="region of interest" description="Disordered" evidence="3">
    <location>
        <begin position="543"/>
        <end position="565"/>
    </location>
</feature>
<dbReference type="AlphaFoldDB" id="A0A812L7D3"/>
<keyword evidence="5" id="KW-1185">Reference proteome</keyword>
<evidence type="ECO:0000313" key="4">
    <source>
        <dbReference type="EMBL" id="CAE7242262.1"/>
    </source>
</evidence>
<evidence type="ECO:0000256" key="3">
    <source>
        <dbReference type="SAM" id="MobiDB-lite"/>
    </source>
</evidence>
<dbReference type="PANTHER" id="PTHR47447">
    <property type="entry name" value="OS03G0856100 PROTEIN"/>
    <property type="match status" value="1"/>
</dbReference>
<gene>
    <name evidence="4" type="ORF">SNAT2548_LOCUS11089</name>
</gene>
<dbReference type="PROSITE" id="PS51375">
    <property type="entry name" value="PPR"/>
    <property type="match status" value="1"/>
</dbReference>
<dbReference type="PANTHER" id="PTHR47447:SF17">
    <property type="entry name" value="OS12G0638900 PROTEIN"/>
    <property type="match status" value="1"/>
</dbReference>
<sequence length="579" mass="61931">MSTVFQDVEAYNTAVGAYGRQSRWLESLCLLSVLLQRGLRATMVSRSAALGACSKARRWQAGLTLLRSIFATSLEASVPWIDRQCGAVALEPPLAGHTADHSFLSHFAFPFLSSPSASASVCEDDMRWHTILPTVVSLGALITACSLHAFWSAALRSVMVMQDLNVQPDLVARNAVSDAAAAAANWPLATKLLDETGEVDAGKSCFVKLARLWLREGAGAGPSMPGMPRNVIQLNSVIKSLGLSELQADPKRQADAKLILFTIRPLKVKAGSMPQRQPDASGEDLQWEVAVQLFTLDLCSGARATTSAATAAMAAARRAGHWRRVLGISAALACWQAQEGKSELASCRMLMLGLVEGQNAPGWIFQVPRDLLCYNEQLAAFADSQRWRNAVAALQMQAFRSLRPDTAEHNTCLASFTASAWRKLVTHLHEVCAEGSVDAVSFHCAAACCAAAGEVGAVLQIVQHRGSNFAAMLCNAESQYSSAQTVTARCTEVHGCMAPVECAEAGALTKAITFPAACMCDSVWIHFQATGPPRQFGRRLSDVGGGGTCRSATPDSGRPAWPVSGSYAESELQKLHRVE</sequence>
<protein>
    <submittedName>
        <fullName evidence="4">Uncharacterized protein</fullName>
    </submittedName>
</protein>
<dbReference type="EMBL" id="CAJNDS010000966">
    <property type="protein sequence ID" value="CAE7242262.1"/>
    <property type="molecule type" value="Genomic_DNA"/>
</dbReference>
<organism evidence="4 5">
    <name type="scientific">Symbiodinium natans</name>
    <dbReference type="NCBI Taxonomy" id="878477"/>
    <lineage>
        <taxon>Eukaryota</taxon>
        <taxon>Sar</taxon>
        <taxon>Alveolata</taxon>
        <taxon>Dinophyceae</taxon>
        <taxon>Suessiales</taxon>
        <taxon>Symbiodiniaceae</taxon>
        <taxon>Symbiodinium</taxon>
    </lineage>
</organism>
<dbReference type="InterPro" id="IPR011990">
    <property type="entry name" value="TPR-like_helical_dom_sf"/>
</dbReference>